<evidence type="ECO:0000256" key="6">
    <source>
        <dbReference type="ARBA" id="ARBA00023002"/>
    </source>
</evidence>
<proteinExistence type="inferred from homology"/>
<evidence type="ECO:0000259" key="11">
    <source>
        <dbReference type="Pfam" id="PF08546"/>
    </source>
</evidence>
<evidence type="ECO:0000256" key="2">
    <source>
        <dbReference type="ARBA" id="ARBA00007870"/>
    </source>
</evidence>
<dbReference type="Gene3D" id="3.40.50.720">
    <property type="entry name" value="NAD(P)-binding Rossmann-like Domain"/>
    <property type="match status" value="1"/>
</dbReference>
<reference evidence="13" key="1">
    <citation type="journal article" date="2019" name="Int. J. Syst. Evol. Microbiol.">
        <title>The Global Catalogue of Microorganisms (GCM) 10K type strain sequencing project: providing services to taxonomists for standard genome sequencing and annotation.</title>
        <authorList>
            <consortium name="The Broad Institute Genomics Platform"/>
            <consortium name="The Broad Institute Genome Sequencing Center for Infectious Disease"/>
            <person name="Wu L."/>
            <person name="Ma J."/>
        </authorList>
    </citation>
    <scope>NUCLEOTIDE SEQUENCE [LARGE SCALE GENOMIC DNA]</scope>
    <source>
        <strain evidence="13">CGMCC 1.15774</strain>
    </source>
</reference>
<protein>
    <recommendedName>
        <fullName evidence="4 9">2-dehydropantoate 2-reductase</fullName>
        <ecNumber evidence="3 9">1.1.1.169</ecNumber>
    </recommendedName>
    <alternativeName>
        <fullName evidence="7 9">Ketopantoate reductase</fullName>
    </alternativeName>
</protein>
<sequence>MEKTNGRIRIGILGLGGTGGFFGGKLAKHYYENEKVDVIFIARNETKEKIQETGLMVESVDGNFNTKPFLVSEDSVEIGDLDILLVCVKSYSMAQAVGSYGQNVKKGGAVITIQNILDQAERIKGLLPKNTVHLQGCAYIISNIAAPGHIKHKGGPATLFFGDNSNISRYGWILDLFIDAGIKATLSNSISEVIWKKFLFISPLAVATSYFSCDIGTLRTDESKLSFLRGLMNELLALARIKNINLVHKDMAEHLMILERFPPEGKTSTQLDIESKRKSELDALLGHVLAESKRNNLESPHYQRAYEKLISSNN</sequence>
<keyword evidence="6 9" id="KW-0560">Oxidoreductase</keyword>
<dbReference type="Gene3D" id="1.10.1040.10">
    <property type="entry name" value="N-(1-d-carboxylethyl)-l-norvaline Dehydrogenase, domain 2"/>
    <property type="match status" value="1"/>
</dbReference>
<feature type="domain" description="Ketopantoate reductase N-terminal" evidence="10">
    <location>
        <begin position="10"/>
        <end position="164"/>
    </location>
</feature>
<dbReference type="EMBL" id="JBHSCL010000009">
    <property type="protein sequence ID" value="MFC4221249.1"/>
    <property type="molecule type" value="Genomic_DNA"/>
</dbReference>
<evidence type="ECO:0000256" key="8">
    <source>
        <dbReference type="ARBA" id="ARBA00048793"/>
    </source>
</evidence>
<evidence type="ECO:0000256" key="7">
    <source>
        <dbReference type="ARBA" id="ARBA00032024"/>
    </source>
</evidence>
<dbReference type="InterPro" id="IPR013328">
    <property type="entry name" value="6PGD_dom2"/>
</dbReference>
<dbReference type="Pfam" id="PF08546">
    <property type="entry name" value="ApbA_C"/>
    <property type="match status" value="1"/>
</dbReference>
<dbReference type="InterPro" id="IPR003710">
    <property type="entry name" value="ApbA"/>
</dbReference>
<accession>A0ABV8PM22</accession>
<comment type="function">
    <text evidence="9">Catalyzes the NADPH-dependent reduction of ketopantoate into pantoic acid.</text>
</comment>
<dbReference type="InterPro" id="IPR013332">
    <property type="entry name" value="KPR_N"/>
</dbReference>
<comment type="pathway">
    <text evidence="1 9">Cofactor biosynthesis; (R)-pantothenate biosynthesis; (R)-pantoate from 3-methyl-2-oxobutanoate: step 2/2.</text>
</comment>
<dbReference type="SUPFAM" id="SSF48179">
    <property type="entry name" value="6-phosphogluconate dehydrogenase C-terminal domain-like"/>
    <property type="match status" value="1"/>
</dbReference>
<organism evidence="12 13">
    <name type="scientific">Flagellimonas marina</name>
    <dbReference type="NCBI Taxonomy" id="1775168"/>
    <lineage>
        <taxon>Bacteria</taxon>
        <taxon>Pseudomonadati</taxon>
        <taxon>Bacteroidota</taxon>
        <taxon>Flavobacteriia</taxon>
        <taxon>Flavobacteriales</taxon>
        <taxon>Flavobacteriaceae</taxon>
        <taxon>Flagellimonas</taxon>
    </lineage>
</organism>
<comment type="caution">
    <text evidence="12">The sequence shown here is derived from an EMBL/GenBank/DDBJ whole genome shotgun (WGS) entry which is preliminary data.</text>
</comment>
<dbReference type="EC" id="1.1.1.169" evidence="3 9"/>
<evidence type="ECO:0000313" key="12">
    <source>
        <dbReference type="EMBL" id="MFC4221249.1"/>
    </source>
</evidence>
<evidence type="ECO:0000259" key="10">
    <source>
        <dbReference type="Pfam" id="PF02558"/>
    </source>
</evidence>
<dbReference type="NCBIfam" id="TIGR00745">
    <property type="entry name" value="apbA_panE"/>
    <property type="match status" value="1"/>
</dbReference>
<keyword evidence="13" id="KW-1185">Reference proteome</keyword>
<name>A0ABV8PM22_9FLAO</name>
<keyword evidence="9" id="KW-0566">Pantothenate biosynthesis</keyword>
<dbReference type="InterPro" id="IPR013752">
    <property type="entry name" value="KPA_reductase"/>
</dbReference>
<dbReference type="PANTHER" id="PTHR21708:SF26">
    <property type="entry name" value="2-DEHYDROPANTOATE 2-REDUCTASE"/>
    <property type="match status" value="1"/>
</dbReference>
<dbReference type="Pfam" id="PF02558">
    <property type="entry name" value="ApbA"/>
    <property type="match status" value="1"/>
</dbReference>
<evidence type="ECO:0000256" key="3">
    <source>
        <dbReference type="ARBA" id="ARBA00013014"/>
    </source>
</evidence>
<evidence type="ECO:0000256" key="5">
    <source>
        <dbReference type="ARBA" id="ARBA00022857"/>
    </source>
</evidence>
<feature type="domain" description="Ketopantoate reductase C-terminal" evidence="11">
    <location>
        <begin position="190"/>
        <end position="308"/>
    </location>
</feature>
<dbReference type="Proteomes" id="UP001595841">
    <property type="component" value="Unassembled WGS sequence"/>
</dbReference>
<evidence type="ECO:0000256" key="9">
    <source>
        <dbReference type="RuleBase" id="RU362068"/>
    </source>
</evidence>
<dbReference type="SUPFAM" id="SSF51735">
    <property type="entry name" value="NAD(P)-binding Rossmann-fold domains"/>
    <property type="match status" value="1"/>
</dbReference>
<evidence type="ECO:0000256" key="4">
    <source>
        <dbReference type="ARBA" id="ARBA00019465"/>
    </source>
</evidence>
<comment type="catalytic activity">
    <reaction evidence="8 9">
        <text>(R)-pantoate + NADP(+) = 2-dehydropantoate + NADPH + H(+)</text>
        <dbReference type="Rhea" id="RHEA:16233"/>
        <dbReference type="ChEBI" id="CHEBI:11561"/>
        <dbReference type="ChEBI" id="CHEBI:15378"/>
        <dbReference type="ChEBI" id="CHEBI:15980"/>
        <dbReference type="ChEBI" id="CHEBI:57783"/>
        <dbReference type="ChEBI" id="CHEBI:58349"/>
        <dbReference type="EC" id="1.1.1.169"/>
    </reaction>
</comment>
<dbReference type="PANTHER" id="PTHR21708">
    <property type="entry name" value="PROBABLE 2-DEHYDROPANTOATE 2-REDUCTASE"/>
    <property type="match status" value="1"/>
</dbReference>
<dbReference type="RefSeq" id="WP_379765662.1">
    <property type="nucleotide sequence ID" value="NZ_JBHSCL010000009.1"/>
</dbReference>
<dbReference type="InterPro" id="IPR036291">
    <property type="entry name" value="NAD(P)-bd_dom_sf"/>
</dbReference>
<dbReference type="InterPro" id="IPR008927">
    <property type="entry name" value="6-PGluconate_DH-like_C_sf"/>
</dbReference>
<dbReference type="InterPro" id="IPR051402">
    <property type="entry name" value="KPR-Related"/>
</dbReference>
<keyword evidence="5 9" id="KW-0521">NADP</keyword>
<evidence type="ECO:0000256" key="1">
    <source>
        <dbReference type="ARBA" id="ARBA00004994"/>
    </source>
</evidence>
<comment type="similarity">
    <text evidence="2 9">Belongs to the ketopantoate reductase family.</text>
</comment>
<evidence type="ECO:0000313" key="13">
    <source>
        <dbReference type="Proteomes" id="UP001595841"/>
    </source>
</evidence>
<gene>
    <name evidence="12" type="ORF">ACFOWS_13945</name>
</gene>